<comment type="caution">
    <text evidence="10">The sequence shown here is derived from an EMBL/GenBank/DDBJ whole genome shotgun (WGS) entry which is preliminary data.</text>
</comment>
<dbReference type="FunFam" id="4.10.1000.30:FF:000002">
    <property type="entry name" value="Nuclear polyadenylated RNA-binding protein Nab2"/>
    <property type="match status" value="1"/>
</dbReference>
<feature type="compositionally biased region" description="Polar residues" evidence="8">
    <location>
        <begin position="132"/>
        <end position="141"/>
    </location>
</feature>
<protein>
    <recommendedName>
        <fullName evidence="9">Nab2-like CCCH zinc finger domain-containing protein</fullName>
    </recommendedName>
</protein>
<evidence type="ECO:0000256" key="4">
    <source>
        <dbReference type="ARBA" id="ARBA00022737"/>
    </source>
</evidence>
<keyword evidence="7" id="KW-0539">Nucleus</keyword>
<dbReference type="GO" id="GO:0005634">
    <property type="term" value="C:nucleus"/>
    <property type="evidence" value="ECO:0007669"/>
    <property type="project" value="UniProtKB-SubCell"/>
</dbReference>
<dbReference type="InterPro" id="IPR043094">
    <property type="entry name" value="Nab2/ZC3H14_N_sf"/>
</dbReference>
<dbReference type="InterPro" id="IPR040366">
    <property type="entry name" value="Nab2/ZC3H14"/>
</dbReference>
<dbReference type="GO" id="GO:0008143">
    <property type="term" value="F:poly(A) binding"/>
    <property type="evidence" value="ECO:0007669"/>
    <property type="project" value="InterPro"/>
</dbReference>
<keyword evidence="11" id="KW-1185">Reference proteome</keyword>
<dbReference type="PANTHER" id="PTHR14738:SF29">
    <property type="entry name" value="ZINC FINGER CCCH DOMAIN-CONTAINING PROTEIN 14"/>
    <property type="match status" value="1"/>
</dbReference>
<comment type="subcellular location">
    <subcellularLocation>
        <location evidence="1">Nucleus</location>
    </subcellularLocation>
</comment>
<dbReference type="Pfam" id="PF22683">
    <property type="entry name" value="Nab2-like_zf-CCCH"/>
    <property type="match status" value="1"/>
</dbReference>
<feature type="region of interest" description="Disordered" evidence="8">
    <location>
        <begin position="214"/>
        <end position="237"/>
    </location>
</feature>
<evidence type="ECO:0000313" key="10">
    <source>
        <dbReference type="EMBL" id="OXV09909.1"/>
    </source>
</evidence>
<evidence type="ECO:0000259" key="9">
    <source>
        <dbReference type="Pfam" id="PF22683"/>
    </source>
</evidence>
<dbReference type="AlphaFoldDB" id="A0A232M0I3"/>
<dbReference type="FunFam" id="1.10.340.40:FF:000001">
    <property type="entry name" value="Nuclear polyadenylated RNA-binding protein nab2"/>
    <property type="match status" value="1"/>
</dbReference>
<dbReference type="Gene3D" id="4.10.1000.30">
    <property type="match status" value="1"/>
</dbReference>
<evidence type="ECO:0000313" key="11">
    <source>
        <dbReference type="Proteomes" id="UP000243515"/>
    </source>
</evidence>
<organism evidence="10 11">
    <name type="scientific">Elaphomyces granulatus</name>
    <dbReference type="NCBI Taxonomy" id="519963"/>
    <lineage>
        <taxon>Eukaryota</taxon>
        <taxon>Fungi</taxon>
        <taxon>Dikarya</taxon>
        <taxon>Ascomycota</taxon>
        <taxon>Pezizomycotina</taxon>
        <taxon>Eurotiomycetes</taxon>
        <taxon>Eurotiomycetidae</taxon>
        <taxon>Eurotiales</taxon>
        <taxon>Elaphomycetaceae</taxon>
        <taxon>Elaphomyces</taxon>
    </lineage>
</organism>
<keyword evidence="3" id="KW-0479">Metal-binding</keyword>
<dbReference type="GO" id="GO:0043488">
    <property type="term" value="P:regulation of mRNA stability"/>
    <property type="evidence" value="ECO:0007669"/>
    <property type="project" value="InterPro"/>
</dbReference>
<dbReference type="OrthoDB" id="438553at2759"/>
<feature type="region of interest" description="Disordered" evidence="8">
    <location>
        <begin position="103"/>
        <end position="189"/>
    </location>
</feature>
<gene>
    <name evidence="10" type="ORF">Egran_02326</name>
</gene>
<evidence type="ECO:0000256" key="5">
    <source>
        <dbReference type="ARBA" id="ARBA00022771"/>
    </source>
</evidence>
<proteinExistence type="inferred from homology"/>
<feature type="compositionally biased region" description="Polar residues" evidence="8">
    <location>
        <begin position="106"/>
        <end position="118"/>
    </location>
</feature>
<feature type="compositionally biased region" description="Basic and acidic residues" evidence="8">
    <location>
        <begin position="524"/>
        <end position="545"/>
    </location>
</feature>
<dbReference type="Pfam" id="PF14608">
    <property type="entry name" value="zf-CCCH_2"/>
    <property type="match status" value="4"/>
</dbReference>
<dbReference type="FunFam" id="4.10.1000.40:FF:000002">
    <property type="entry name" value="Nuclear polyadenylated RNA-binding protein Nab2"/>
    <property type="match status" value="1"/>
</dbReference>
<comment type="similarity">
    <text evidence="2">Belongs to the ZC3H14 family.</text>
</comment>
<sequence>MPATVSPGTPLAAALSSAVQPKLVEMGWSADGGEDSALTEYVILMLANGKTQGQIADELSNDLLNLGEGDTQALDFSKWLFEQVETLNNDLNNDLSKDLNKDLNKTSTASSPATSIQAIPSFMSPEAPGPETTVSGPSQLDTDAGDGPGDSVYVPLTATQPGGQTHHTTPHSPTGPRAMRNNRQGGRGRLLGQINKTMDRAGDPMLHRVRGQPGLGRVSTHHPRDFPKGPRTQYGGGRMGFSRPVGGMVPGMHGGQMHGGQMHHNSTGVGLMQMSPQNQMQFMAILEEQARMMAQLMPGMISPAVNPAFQPPSPQPPVPPQSRSLFERVEHPQRQGGSFVRRASENGISAKSHNDEAVTDGIVVVDTKPDHALKDDEQGEPNPDSICKFNLRCTKKDCLFAHQSPAAPEGTLVDVTDRCPFGAACKNKKCTGRHPSPAAKVSHQAEELCRFFPHCTNPNCPFKHPSMPLCRNGADCVVSGCKFTHIQVPCKFRPCLNRTCPYKHVEGQRGAFADKVWTSGSTDRQGKPHVDAQVDAHVSERKFIDDESAEEELIKPSTGARSSRGPELVT</sequence>
<reference evidence="10 11" key="1">
    <citation type="journal article" date="2015" name="Environ. Microbiol.">
        <title>Metagenome sequence of Elaphomyces granulatus from sporocarp tissue reveals Ascomycota ectomycorrhizal fingerprints of genome expansion and a Proteobacteria-rich microbiome.</title>
        <authorList>
            <person name="Quandt C.A."/>
            <person name="Kohler A."/>
            <person name="Hesse C.N."/>
            <person name="Sharpton T.J."/>
            <person name="Martin F."/>
            <person name="Spatafora J.W."/>
        </authorList>
    </citation>
    <scope>NUCLEOTIDE SEQUENCE [LARGE SCALE GENOMIC DNA]</scope>
    <source>
        <strain evidence="10 11">OSC145934</strain>
    </source>
</reference>
<evidence type="ECO:0000256" key="8">
    <source>
        <dbReference type="SAM" id="MobiDB-lite"/>
    </source>
</evidence>
<dbReference type="InterPro" id="IPR055046">
    <property type="entry name" value="Nab2-like_Znf-CCCH"/>
</dbReference>
<evidence type="ECO:0000256" key="1">
    <source>
        <dbReference type="ARBA" id="ARBA00004123"/>
    </source>
</evidence>
<dbReference type="Proteomes" id="UP000243515">
    <property type="component" value="Unassembled WGS sequence"/>
</dbReference>
<evidence type="ECO:0000256" key="7">
    <source>
        <dbReference type="ARBA" id="ARBA00023242"/>
    </source>
</evidence>
<keyword evidence="5" id="KW-0863">Zinc-finger</keyword>
<feature type="region of interest" description="Disordered" evidence="8">
    <location>
        <begin position="518"/>
        <end position="570"/>
    </location>
</feature>
<dbReference type="PANTHER" id="PTHR14738">
    <property type="entry name" value="ZINC FINGER CCCH DOMAIN-CONTAINING PROTEIN 14"/>
    <property type="match status" value="1"/>
</dbReference>
<dbReference type="Gene3D" id="1.10.340.40">
    <property type="entry name" value="Nuclear abundant poly(A) RNA-bind protein 2, N-terminal domain"/>
    <property type="match status" value="1"/>
</dbReference>
<evidence type="ECO:0000256" key="3">
    <source>
        <dbReference type="ARBA" id="ARBA00022723"/>
    </source>
</evidence>
<feature type="compositionally biased region" description="Low complexity" evidence="8">
    <location>
        <begin position="159"/>
        <end position="184"/>
    </location>
</feature>
<accession>A0A232M0I3</accession>
<keyword evidence="6" id="KW-0862">Zinc</keyword>
<feature type="domain" description="Nab2-like CCCH zinc finger" evidence="9">
    <location>
        <begin position="490"/>
        <end position="509"/>
    </location>
</feature>
<keyword evidence="4" id="KW-0677">Repeat</keyword>
<dbReference type="GO" id="GO:0008270">
    <property type="term" value="F:zinc ion binding"/>
    <property type="evidence" value="ECO:0007669"/>
    <property type="project" value="UniProtKB-KW"/>
</dbReference>
<evidence type="ECO:0000256" key="6">
    <source>
        <dbReference type="ARBA" id="ARBA00022833"/>
    </source>
</evidence>
<dbReference type="Gene3D" id="4.10.1000.40">
    <property type="match status" value="1"/>
</dbReference>
<evidence type="ECO:0000256" key="2">
    <source>
        <dbReference type="ARBA" id="ARBA00008423"/>
    </source>
</evidence>
<dbReference type="EMBL" id="NPHW01003245">
    <property type="protein sequence ID" value="OXV09909.1"/>
    <property type="molecule type" value="Genomic_DNA"/>
</dbReference>
<name>A0A232M0I3_9EURO</name>
<dbReference type="GO" id="GO:0005737">
    <property type="term" value="C:cytoplasm"/>
    <property type="evidence" value="ECO:0007669"/>
    <property type="project" value="TreeGrafter"/>
</dbReference>